<reference evidence="2 3" key="1">
    <citation type="journal article" date="2014" name="Genome Announc.">
        <title>Draft Genome Sequence of the Iron-Oxidizing, Acidophilic, and Halotolerant 'Thiobacillus prosperus' Type Strain DSM 5130.</title>
        <authorList>
            <person name="Ossandon F.J."/>
            <person name="Cardenas J.P."/>
            <person name="Corbett M."/>
            <person name="Quatrini R."/>
            <person name="Holmes D.S."/>
            <person name="Watkin E."/>
        </authorList>
    </citation>
    <scope>NUCLEOTIDE SEQUENCE [LARGE SCALE GENOMIC DNA]</scope>
    <source>
        <strain evidence="2 3">DSM 5130</strain>
    </source>
</reference>
<dbReference type="AlphaFoldDB" id="A0A1A6C7D1"/>
<organism evidence="2 3">
    <name type="scientific">Acidihalobacter prosperus</name>
    <dbReference type="NCBI Taxonomy" id="160660"/>
    <lineage>
        <taxon>Bacteria</taxon>
        <taxon>Pseudomonadati</taxon>
        <taxon>Pseudomonadota</taxon>
        <taxon>Gammaproteobacteria</taxon>
        <taxon>Chromatiales</taxon>
        <taxon>Ectothiorhodospiraceae</taxon>
        <taxon>Acidihalobacter</taxon>
    </lineage>
</organism>
<dbReference type="GO" id="GO:0035438">
    <property type="term" value="F:cyclic-di-GMP binding"/>
    <property type="evidence" value="ECO:0007669"/>
    <property type="project" value="InterPro"/>
</dbReference>
<dbReference type="InterPro" id="IPR009875">
    <property type="entry name" value="PilZ_domain"/>
</dbReference>
<evidence type="ECO:0000313" key="3">
    <source>
        <dbReference type="Proteomes" id="UP000029273"/>
    </source>
</evidence>
<feature type="domain" description="PilZ" evidence="1">
    <location>
        <begin position="2"/>
        <end position="94"/>
    </location>
</feature>
<accession>A0A1A6C7D1</accession>
<evidence type="ECO:0000259" key="1">
    <source>
        <dbReference type="Pfam" id="PF07238"/>
    </source>
</evidence>
<protein>
    <recommendedName>
        <fullName evidence="1">PilZ domain-containing protein</fullName>
    </recommendedName>
</protein>
<sequence>MHRVRFIARAVLKTQGHTVEVQMLDISLKGALVDLPADVTTPSLESRVVLDLVLGGDIELVATGRVVRVAPPHRLGLLWESMDVDTATHLHRLLVLNLGGEEAFEADLDAMLAAQADD</sequence>
<dbReference type="Gene3D" id="2.40.10.220">
    <property type="entry name" value="predicted glycosyltransferase like domains"/>
    <property type="match status" value="1"/>
</dbReference>
<gene>
    <name evidence="2" type="ORF">Thpro_020183</name>
</gene>
<comment type="caution">
    <text evidence="2">The sequence shown here is derived from an EMBL/GenBank/DDBJ whole genome shotgun (WGS) entry which is preliminary data.</text>
</comment>
<dbReference type="EMBL" id="JQSG02000001">
    <property type="protein sequence ID" value="OBS10467.1"/>
    <property type="molecule type" value="Genomic_DNA"/>
</dbReference>
<keyword evidence="3" id="KW-1185">Reference proteome</keyword>
<name>A0A1A6C7D1_9GAMM</name>
<proteinExistence type="predicted"/>
<evidence type="ECO:0000313" key="2">
    <source>
        <dbReference type="EMBL" id="OBS10467.1"/>
    </source>
</evidence>
<dbReference type="Pfam" id="PF07238">
    <property type="entry name" value="PilZ"/>
    <property type="match status" value="1"/>
</dbReference>
<dbReference type="SUPFAM" id="SSF141371">
    <property type="entry name" value="PilZ domain-like"/>
    <property type="match status" value="1"/>
</dbReference>
<dbReference type="Proteomes" id="UP000029273">
    <property type="component" value="Unassembled WGS sequence"/>
</dbReference>